<dbReference type="InterPro" id="IPR038987">
    <property type="entry name" value="MoeA-like"/>
</dbReference>
<dbReference type="EC" id="2.10.1.1" evidence="11"/>
<evidence type="ECO:0000313" key="14">
    <source>
        <dbReference type="Proteomes" id="UP000636888"/>
    </source>
</evidence>
<dbReference type="Pfam" id="PF00994">
    <property type="entry name" value="MoCF_biosynth"/>
    <property type="match status" value="1"/>
</dbReference>
<evidence type="ECO:0000256" key="11">
    <source>
        <dbReference type="RuleBase" id="RU365090"/>
    </source>
</evidence>
<dbReference type="Gene3D" id="2.40.340.10">
    <property type="entry name" value="MoeA, C-terminal, domain IV"/>
    <property type="match status" value="1"/>
</dbReference>
<dbReference type="Proteomes" id="UP000636888">
    <property type="component" value="Unassembled WGS sequence"/>
</dbReference>
<organism evidence="13 14">
    <name type="scientific">Geomesophilobacter sediminis</name>
    <dbReference type="NCBI Taxonomy" id="2798584"/>
    <lineage>
        <taxon>Bacteria</taxon>
        <taxon>Pseudomonadati</taxon>
        <taxon>Thermodesulfobacteriota</taxon>
        <taxon>Desulfuromonadia</taxon>
        <taxon>Geobacterales</taxon>
        <taxon>Geobacteraceae</taxon>
        <taxon>Geomesophilobacter</taxon>
    </lineage>
</organism>
<gene>
    <name evidence="13" type="ORF">JFN93_11240</name>
</gene>
<dbReference type="GO" id="GO:0006777">
    <property type="term" value="P:Mo-molybdopterin cofactor biosynthetic process"/>
    <property type="evidence" value="ECO:0007669"/>
    <property type="project" value="UniProtKB-UniRule"/>
</dbReference>
<dbReference type="EMBL" id="JAEMHM010000008">
    <property type="protein sequence ID" value="MBJ6725285.1"/>
    <property type="molecule type" value="Genomic_DNA"/>
</dbReference>
<name>A0A8J7JLV0_9BACT</name>
<comment type="pathway">
    <text evidence="3 11">Cofactor biosynthesis; molybdopterin biosynthesis.</text>
</comment>
<dbReference type="InterPro" id="IPR005111">
    <property type="entry name" value="MoeA_C_domain_IV"/>
</dbReference>
<dbReference type="SUPFAM" id="SSF63867">
    <property type="entry name" value="MoeA C-terminal domain-like"/>
    <property type="match status" value="1"/>
</dbReference>
<dbReference type="InterPro" id="IPR036688">
    <property type="entry name" value="MoeA_C_domain_IV_sf"/>
</dbReference>
<dbReference type="InterPro" id="IPR005110">
    <property type="entry name" value="MoeA_linker/N"/>
</dbReference>
<evidence type="ECO:0000256" key="3">
    <source>
        <dbReference type="ARBA" id="ARBA00005046"/>
    </source>
</evidence>
<reference evidence="13" key="1">
    <citation type="submission" date="2020-12" db="EMBL/GenBank/DDBJ databases">
        <title>Geomonas sp. Red875, isolated from river sediment.</title>
        <authorList>
            <person name="Xu Z."/>
            <person name="Zhang Z."/>
            <person name="Masuda Y."/>
            <person name="Itoh H."/>
            <person name="Senoo K."/>
        </authorList>
    </citation>
    <scope>NUCLEOTIDE SEQUENCE</scope>
    <source>
        <strain evidence="13">Red875</strain>
    </source>
</reference>
<dbReference type="Gene3D" id="3.90.105.10">
    <property type="entry name" value="Molybdopterin biosynthesis moea protein, domain 2"/>
    <property type="match status" value="1"/>
</dbReference>
<dbReference type="GO" id="GO:0061599">
    <property type="term" value="F:molybdopterin molybdotransferase activity"/>
    <property type="evidence" value="ECO:0007669"/>
    <property type="project" value="UniProtKB-UniRule"/>
</dbReference>
<keyword evidence="6 11" id="KW-0808">Transferase</keyword>
<dbReference type="GO" id="GO:0005829">
    <property type="term" value="C:cytosol"/>
    <property type="evidence" value="ECO:0007669"/>
    <property type="project" value="TreeGrafter"/>
</dbReference>
<dbReference type="SUPFAM" id="SSF63882">
    <property type="entry name" value="MoeA N-terminal region -like"/>
    <property type="match status" value="1"/>
</dbReference>
<proteinExistence type="inferred from homology"/>
<evidence type="ECO:0000256" key="6">
    <source>
        <dbReference type="ARBA" id="ARBA00022679"/>
    </source>
</evidence>
<evidence type="ECO:0000256" key="10">
    <source>
        <dbReference type="ARBA" id="ARBA00047317"/>
    </source>
</evidence>
<evidence type="ECO:0000256" key="7">
    <source>
        <dbReference type="ARBA" id="ARBA00022723"/>
    </source>
</evidence>
<comment type="function">
    <text evidence="2 11">Catalyzes the insertion of molybdate into adenylated molybdopterin with the concomitant release of AMP.</text>
</comment>
<accession>A0A8J7JLV0</accession>
<feature type="domain" description="MoaB/Mog" evidence="12">
    <location>
        <begin position="175"/>
        <end position="312"/>
    </location>
</feature>
<dbReference type="PANTHER" id="PTHR10192">
    <property type="entry name" value="MOLYBDOPTERIN BIOSYNTHESIS PROTEIN"/>
    <property type="match status" value="1"/>
</dbReference>
<evidence type="ECO:0000256" key="2">
    <source>
        <dbReference type="ARBA" id="ARBA00002901"/>
    </source>
</evidence>
<evidence type="ECO:0000256" key="4">
    <source>
        <dbReference type="ARBA" id="ARBA00010763"/>
    </source>
</evidence>
<dbReference type="Pfam" id="PF03454">
    <property type="entry name" value="MoeA_C"/>
    <property type="match status" value="1"/>
</dbReference>
<comment type="caution">
    <text evidence="13">The sequence shown here is derived from an EMBL/GenBank/DDBJ whole genome shotgun (WGS) entry which is preliminary data.</text>
</comment>
<dbReference type="NCBIfam" id="TIGR00177">
    <property type="entry name" value="molyb_syn"/>
    <property type="match status" value="1"/>
</dbReference>
<evidence type="ECO:0000256" key="8">
    <source>
        <dbReference type="ARBA" id="ARBA00022842"/>
    </source>
</evidence>
<dbReference type="PANTHER" id="PTHR10192:SF5">
    <property type="entry name" value="GEPHYRIN"/>
    <property type="match status" value="1"/>
</dbReference>
<dbReference type="InterPro" id="IPR036425">
    <property type="entry name" value="MoaB/Mog-like_dom_sf"/>
</dbReference>
<dbReference type="Gene3D" id="2.170.190.11">
    <property type="entry name" value="Molybdopterin biosynthesis moea protein, domain 3"/>
    <property type="match status" value="1"/>
</dbReference>
<dbReference type="CDD" id="cd00887">
    <property type="entry name" value="MoeA"/>
    <property type="match status" value="1"/>
</dbReference>
<keyword evidence="9 11" id="KW-0501">Molybdenum cofactor biosynthesis</keyword>
<comment type="similarity">
    <text evidence="4 11">Belongs to the MoeA family.</text>
</comment>
<evidence type="ECO:0000313" key="13">
    <source>
        <dbReference type="EMBL" id="MBJ6725285.1"/>
    </source>
</evidence>
<dbReference type="UniPathway" id="UPA00344"/>
<dbReference type="InterPro" id="IPR001453">
    <property type="entry name" value="MoaB/Mog_dom"/>
</dbReference>
<dbReference type="InterPro" id="IPR036135">
    <property type="entry name" value="MoeA_linker/N_sf"/>
</dbReference>
<dbReference type="AlphaFoldDB" id="A0A8J7JLV0"/>
<sequence>MPGFEEARRIILANVQPLGEERVPLLDALGRVVSQDLAAPWDHPLCDFSAMDGFAVRAADCAHIPVTLTVTDYLPAGGSIEGSVAAGCANKIMTGAPTPPGSDAIVPIEEVTEGEGTVTVREPVRPGQHIRRQGDDLKAGTVIFPAGTVIRPAEVSMLASMGKAVVPVRRRARVAILSTGDELIDLGQSPTRGKVINSNALSLAAAVRDAGGVPVLLGIARDNRESHREKMLEGLKCDVLITSAGVSAGDRDLVRAVLAELGARQLFWKIDIKPGGPTAFAVKDGIPVFSLPGNPVSTMVTFELFVRPALMKMMGHPKVIRPFVKGVLAEDVRKKQGKLNFIRVRIEKEDGRYLAYSAGDQHTGVLSTIVRSDALAALPLDAAQVPAGTEVDLLFLHEVDLQEEPR</sequence>
<comment type="catalytic activity">
    <reaction evidence="10">
        <text>adenylyl-molybdopterin + molybdate = Mo-molybdopterin + AMP + H(+)</text>
        <dbReference type="Rhea" id="RHEA:35047"/>
        <dbReference type="ChEBI" id="CHEBI:15378"/>
        <dbReference type="ChEBI" id="CHEBI:36264"/>
        <dbReference type="ChEBI" id="CHEBI:62727"/>
        <dbReference type="ChEBI" id="CHEBI:71302"/>
        <dbReference type="ChEBI" id="CHEBI:456215"/>
        <dbReference type="EC" id="2.10.1.1"/>
    </reaction>
</comment>
<evidence type="ECO:0000256" key="5">
    <source>
        <dbReference type="ARBA" id="ARBA00022505"/>
    </source>
</evidence>
<dbReference type="Gene3D" id="3.40.980.10">
    <property type="entry name" value="MoaB/Mog-like domain"/>
    <property type="match status" value="1"/>
</dbReference>
<keyword evidence="5 11" id="KW-0500">Molybdenum</keyword>
<protein>
    <recommendedName>
        <fullName evidence="11">Molybdopterin molybdenumtransferase</fullName>
        <ecNumber evidence="11">2.10.1.1</ecNumber>
    </recommendedName>
</protein>
<keyword evidence="8 11" id="KW-0460">Magnesium</keyword>
<evidence type="ECO:0000259" key="12">
    <source>
        <dbReference type="SMART" id="SM00852"/>
    </source>
</evidence>
<comment type="cofactor">
    <cofactor evidence="1 11">
        <name>Mg(2+)</name>
        <dbReference type="ChEBI" id="CHEBI:18420"/>
    </cofactor>
</comment>
<evidence type="ECO:0000256" key="1">
    <source>
        <dbReference type="ARBA" id="ARBA00001946"/>
    </source>
</evidence>
<dbReference type="RefSeq" id="WP_199384173.1">
    <property type="nucleotide sequence ID" value="NZ_JAEMHM010000008.1"/>
</dbReference>
<dbReference type="SUPFAM" id="SSF53218">
    <property type="entry name" value="Molybdenum cofactor biosynthesis proteins"/>
    <property type="match status" value="1"/>
</dbReference>
<dbReference type="NCBIfam" id="NF045515">
    <property type="entry name" value="Glp_gephyrin"/>
    <property type="match status" value="1"/>
</dbReference>
<evidence type="ECO:0000256" key="9">
    <source>
        <dbReference type="ARBA" id="ARBA00023150"/>
    </source>
</evidence>
<keyword evidence="7 11" id="KW-0479">Metal-binding</keyword>
<keyword evidence="14" id="KW-1185">Reference proteome</keyword>
<dbReference type="FunFam" id="3.40.980.10:FF:000004">
    <property type="entry name" value="Molybdopterin molybdenumtransferase"/>
    <property type="match status" value="1"/>
</dbReference>
<dbReference type="Pfam" id="PF03453">
    <property type="entry name" value="MoeA_N"/>
    <property type="match status" value="1"/>
</dbReference>
<dbReference type="SMART" id="SM00852">
    <property type="entry name" value="MoCF_biosynth"/>
    <property type="match status" value="1"/>
</dbReference>
<dbReference type="GO" id="GO:0046872">
    <property type="term" value="F:metal ion binding"/>
    <property type="evidence" value="ECO:0007669"/>
    <property type="project" value="UniProtKB-UniRule"/>
</dbReference>